<feature type="domain" description="ABC transporter" evidence="8">
    <location>
        <begin position="517"/>
        <end position="745"/>
    </location>
</feature>
<dbReference type="PROSITE" id="PS50893">
    <property type="entry name" value="ABC_TRANSPORTER_2"/>
    <property type="match status" value="1"/>
</dbReference>
<feature type="transmembrane region" description="Helical" evidence="7">
    <location>
        <begin position="419"/>
        <end position="444"/>
    </location>
</feature>
<keyword evidence="2 7" id="KW-0812">Transmembrane</keyword>
<dbReference type="AlphaFoldDB" id="F7ZDX0"/>
<dbReference type="GO" id="GO:0005886">
    <property type="term" value="C:plasma membrane"/>
    <property type="evidence" value="ECO:0007669"/>
    <property type="project" value="UniProtKB-SubCell"/>
</dbReference>
<reference evidence="10 11" key="1">
    <citation type="journal article" date="2011" name="BMC Genomics">
        <title>Comparative genome analysis and genome-guided physiological analysis of Roseobacter litoralis.</title>
        <authorList>
            <person name="Kalhoefer D."/>
            <person name="Thole S."/>
            <person name="Voget S."/>
            <person name="Lehmann R."/>
            <person name="Liesegang H."/>
            <person name="Wollher A."/>
            <person name="Daniel R."/>
            <person name="Simon M."/>
            <person name="Brinkhoff T."/>
        </authorList>
    </citation>
    <scope>NUCLEOTIDE SEQUENCE [LARGE SCALE GENOMIC DNA]</scope>
    <source>
        <strain evidence="11">ATCC 49566 / DSM 6996 / JCM 21268 / NBRC 15278 / OCh 149</strain>
    </source>
</reference>
<feature type="domain" description="ABC transmembrane type-1" evidence="9">
    <location>
        <begin position="200"/>
        <end position="479"/>
    </location>
</feature>
<keyword evidence="11" id="KW-1185">Reference proteome</keyword>
<dbReference type="PANTHER" id="PTHR24221">
    <property type="entry name" value="ATP-BINDING CASSETTE SUB-FAMILY B"/>
    <property type="match status" value="1"/>
</dbReference>
<dbReference type="Pfam" id="PF00664">
    <property type="entry name" value="ABC_membrane"/>
    <property type="match status" value="1"/>
</dbReference>
<feature type="transmembrane region" description="Helical" evidence="7">
    <location>
        <begin position="234"/>
        <end position="251"/>
    </location>
</feature>
<proteinExistence type="predicted"/>
<organism evidence="10 11">
    <name type="scientific">Roseobacter litoralis (strain ATCC 49566 / DSM 6996 / JCM 21268 / NBRC 15278 / OCh 149)</name>
    <dbReference type="NCBI Taxonomy" id="391595"/>
    <lineage>
        <taxon>Bacteria</taxon>
        <taxon>Pseudomonadati</taxon>
        <taxon>Pseudomonadota</taxon>
        <taxon>Alphaproteobacteria</taxon>
        <taxon>Rhodobacterales</taxon>
        <taxon>Roseobacteraceae</taxon>
        <taxon>Roseobacter</taxon>
    </lineage>
</organism>
<feature type="transmembrane region" description="Helical" evidence="7">
    <location>
        <begin position="307"/>
        <end position="329"/>
    </location>
</feature>
<dbReference type="SUPFAM" id="SSF52540">
    <property type="entry name" value="P-loop containing nucleoside triphosphate hydrolases"/>
    <property type="match status" value="1"/>
</dbReference>
<evidence type="ECO:0000259" key="9">
    <source>
        <dbReference type="PROSITE" id="PS50929"/>
    </source>
</evidence>
<dbReference type="InterPro" id="IPR003439">
    <property type="entry name" value="ABC_transporter-like_ATP-bd"/>
</dbReference>
<dbReference type="GO" id="GO:0005524">
    <property type="term" value="F:ATP binding"/>
    <property type="evidence" value="ECO:0007669"/>
    <property type="project" value="UniProtKB-KW"/>
</dbReference>
<dbReference type="EMBL" id="CP002623">
    <property type="protein sequence ID" value="AEI92089.1"/>
    <property type="molecule type" value="Genomic_DNA"/>
</dbReference>
<keyword evidence="6 7" id="KW-0472">Membrane</keyword>
<evidence type="ECO:0000313" key="10">
    <source>
        <dbReference type="EMBL" id="AEI92089.1"/>
    </source>
</evidence>
<dbReference type="STRING" id="391595.RLO149_c000570"/>
<dbReference type="SMART" id="SM00382">
    <property type="entry name" value="AAA"/>
    <property type="match status" value="1"/>
</dbReference>
<dbReference type="InterPro" id="IPR011527">
    <property type="entry name" value="ABC1_TM_dom"/>
</dbReference>
<dbReference type="InterPro" id="IPR003593">
    <property type="entry name" value="AAA+_ATPase"/>
</dbReference>
<dbReference type="InterPro" id="IPR036640">
    <property type="entry name" value="ABC1_TM_sf"/>
</dbReference>
<accession>F7ZDX0</accession>
<dbReference type="GO" id="GO:0034040">
    <property type="term" value="F:ATPase-coupled lipid transmembrane transporter activity"/>
    <property type="evidence" value="ECO:0007669"/>
    <property type="project" value="TreeGrafter"/>
</dbReference>
<dbReference type="Pfam" id="PF00005">
    <property type="entry name" value="ABC_tran"/>
    <property type="match status" value="1"/>
</dbReference>
<dbReference type="PROSITE" id="PS50929">
    <property type="entry name" value="ABC_TM1F"/>
    <property type="match status" value="1"/>
</dbReference>
<dbReference type="PANTHER" id="PTHR24221:SF248">
    <property type="entry name" value="ABC TRANSPORTER TRANSMEMBRANE REGION"/>
    <property type="match status" value="1"/>
</dbReference>
<keyword evidence="3" id="KW-0547">Nucleotide-binding</keyword>
<evidence type="ECO:0000259" key="8">
    <source>
        <dbReference type="PROSITE" id="PS50893"/>
    </source>
</evidence>
<protein>
    <submittedName>
        <fullName evidence="10">ABC transporter ATP-binding protein</fullName>
    </submittedName>
</protein>
<evidence type="ECO:0000256" key="5">
    <source>
        <dbReference type="ARBA" id="ARBA00022989"/>
    </source>
</evidence>
<feature type="transmembrane region" description="Helical" evidence="7">
    <location>
        <begin position="335"/>
        <end position="355"/>
    </location>
</feature>
<dbReference type="RefSeq" id="WP_013960034.1">
    <property type="nucleotide sequence ID" value="NC_015730.1"/>
</dbReference>
<dbReference type="eggNOG" id="COG2274">
    <property type="taxonomic scope" value="Bacteria"/>
</dbReference>
<evidence type="ECO:0000256" key="3">
    <source>
        <dbReference type="ARBA" id="ARBA00022741"/>
    </source>
</evidence>
<evidence type="ECO:0000256" key="7">
    <source>
        <dbReference type="SAM" id="Phobius"/>
    </source>
</evidence>
<keyword evidence="4 10" id="KW-0067">ATP-binding</keyword>
<dbReference type="Gene3D" id="3.40.50.300">
    <property type="entry name" value="P-loop containing nucleotide triphosphate hydrolases"/>
    <property type="match status" value="1"/>
</dbReference>
<dbReference type="OrthoDB" id="5288404at2"/>
<feature type="transmembrane region" description="Helical" evidence="7">
    <location>
        <begin position="200"/>
        <end position="222"/>
    </location>
</feature>
<evidence type="ECO:0000313" key="11">
    <source>
        <dbReference type="Proteomes" id="UP000001353"/>
    </source>
</evidence>
<keyword evidence="5 7" id="KW-1133">Transmembrane helix</keyword>
<evidence type="ECO:0000256" key="2">
    <source>
        <dbReference type="ARBA" id="ARBA00022692"/>
    </source>
</evidence>
<dbReference type="InterPro" id="IPR039421">
    <property type="entry name" value="Type_1_exporter"/>
</dbReference>
<sequence length="745" mass="81748">MTHTAPLKEAPDAQDTASVSVSDSDLIASATVKWENDSNYDALSTGLQTGRFGGLSSHTNAGEAVVEVLRRCNWPVDFRDFAAAIPHFLPELNLNSARGILRHLGFETSEDSLRGRNLQHLPNGSFVVSASEDIWFVAVGDDGRFVLRDPATGQERPIRQRRLYRCLRVKESALKPNATSWSGSWISNTIHRFAPENRTILLIIFLSNTLVVIASLSVGFIFDKVLPAKAFDTLVALLVGIGILLCVDLRLRRIKSRIIAQVSGRIEYIVSSTLFERLMAFPLEMVTGSSASDQMNRLKHFETVRDFYAGPFVAVIFELPFVAILLAAMFFLDPVIGTILLSFVALYAVVGVVFYPKISRGSRELGQLHNECMRLQEETLSQRHQIVARGLGAVWSARITPRFSALSQARHRLDAIWRILNSLITVATPLAIGCVIFVGALRVISSDLTAGVLIACTIISARLLSPVQQALLLAVRAPDLLNLFKQIDVMMRIKGRHQSGHSQLAVGLDHSGIAPDIHIDSLVLRYPRSVTAALKGISVKFDGGSFICITGEAGSGKSSLLRAITGQYSAQNGTVMIGQSNVNQFDTRMRAKLISYLGHQSLQIHGSLAQNLRLTKPDATDAELRAITQELSLLQSIEDLADGFDTRFSHADRHRFSPAFRTKFAVAQILLNSPKVLLLDEPEAGLSDEDEAAILNAIRRRAGQVTCLLVTHRPSIMRQADKVLLLNAGQIAFFGGHEKLQSRSA</sequence>
<dbReference type="InterPro" id="IPR027417">
    <property type="entry name" value="P-loop_NTPase"/>
</dbReference>
<comment type="subcellular location">
    <subcellularLocation>
        <location evidence="1">Cell membrane</location>
        <topology evidence="1">Multi-pass membrane protein</topology>
    </subcellularLocation>
</comment>
<gene>
    <name evidence="10" type="ordered locus">RLO149_c000570</name>
</gene>
<evidence type="ECO:0000256" key="1">
    <source>
        <dbReference type="ARBA" id="ARBA00004651"/>
    </source>
</evidence>
<dbReference type="GO" id="GO:0140359">
    <property type="term" value="F:ABC-type transporter activity"/>
    <property type="evidence" value="ECO:0007669"/>
    <property type="project" value="InterPro"/>
</dbReference>
<evidence type="ECO:0000256" key="6">
    <source>
        <dbReference type="ARBA" id="ARBA00023136"/>
    </source>
</evidence>
<dbReference type="Gene3D" id="1.20.1560.10">
    <property type="entry name" value="ABC transporter type 1, transmembrane domain"/>
    <property type="match status" value="1"/>
</dbReference>
<dbReference type="KEGG" id="rli:RLO149_c000570"/>
<dbReference type="SUPFAM" id="SSF90123">
    <property type="entry name" value="ABC transporter transmembrane region"/>
    <property type="match status" value="1"/>
</dbReference>
<evidence type="ECO:0000256" key="4">
    <source>
        <dbReference type="ARBA" id="ARBA00022840"/>
    </source>
</evidence>
<name>F7ZDX0_ROSLO</name>
<dbReference type="HOGENOM" id="CLU_000604_95_6_5"/>
<dbReference type="GO" id="GO:0016887">
    <property type="term" value="F:ATP hydrolysis activity"/>
    <property type="evidence" value="ECO:0007669"/>
    <property type="project" value="InterPro"/>
</dbReference>
<dbReference type="Proteomes" id="UP000001353">
    <property type="component" value="Chromosome"/>
</dbReference>